<dbReference type="GeneID" id="25394500"/>
<dbReference type="eggNOG" id="arCOG03418">
    <property type="taxonomic scope" value="Archaea"/>
</dbReference>
<name>D5VT12_METIM</name>
<dbReference type="Gene3D" id="2.60.98.40">
    <property type="match status" value="1"/>
</dbReference>
<reference evidence="3" key="1">
    <citation type="submission" date="2010-04" db="EMBL/GenBank/DDBJ databases">
        <title>Complete sequence of Methanocaldococcus infernus ME.</title>
        <authorList>
            <consortium name="US DOE Joint Genome Institute"/>
            <person name="Lucas S."/>
            <person name="Copeland A."/>
            <person name="Lapidus A."/>
            <person name="Cheng J.-F."/>
            <person name="Bruce D."/>
            <person name="Goodwin L."/>
            <person name="Pitluck S."/>
            <person name="Munk A.C."/>
            <person name="Detter J.C."/>
            <person name="Han C."/>
            <person name="Tapia R."/>
            <person name="Land M."/>
            <person name="Hauser L."/>
            <person name="Kyrpides N."/>
            <person name="Mikhailova N."/>
            <person name="Sieprawska-Lupa M."/>
            <person name="Whitman W.B."/>
            <person name="Woyke T."/>
        </authorList>
    </citation>
    <scope>NUCLEOTIDE SEQUENCE [LARGE SCALE GENOMIC DNA]</scope>
    <source>
        <strain evidence="3">ME</strain>
    </source>
</reference>
<evidence type="ECO:0000259" key="1">
    <source>
        <dbReference type="Pfam" id="PF05123"/>
    </source>
</evidence>
<gene>
    <name evidence="3" type="ordered locus">Metin_1057</name>
</gene>
<dbReference type="RefSeq" id="WP_013100460.1">
    <property type="nucleotide sequence ID" value="NC_014122.1"/>
</dbReference>
<dbReference type="InterPro" id="IPR006454">
    <property type="entry name" value="S_layer_MJ"/>
</dbReference>
<dbReference type="InterPro" id="IPR022650">
    <property type="entry name" value="S_layer_central"/>
</dbReference>
<protein>
    <submittedName>
        <fullName evidence="3">S-layer protein</fullName>
    </submittedName>
</protein>
<organism evidence="3 4">
    <name type="scientific">Methanocaldococcus infernus (strain DSM 11812 / JCM 15783 / ME)</name>
    <dbReference type="NCBI Taxonomy" id="573063"/>
    <lineage>
        <taxon>Archaea</taxon>
        <taxon>Methanobacteriati</taxon>
        <taxon>Methanobacteriota</taxon>
        <taxon>Methanomada group</taxon>
        <taxon>Methanococci</taxon>
        <taxon>Methanococcales</taxon>
        <taxon>Methanocaldococcaceae</taxon>
        <taxon>Methanocaldococcus</taxon>
    </lineage>
</organism>
<dbReference type="STRING" id="573063.Metin_1057"/>
<dbReference type="KEGG" id="mif:Metin_1057"/>
<dbReference type="InterPro" id="IPR022651">
    <property type="entry name" value="S_layer_C"/>
</dbReference>
<evidence type="ECO:0000259" key="2">
    <source>
        <dbReference type="Pfam" id="PF05124"/>
    </source>
</evidence>
<dbReference type="Proteomes" id="UP000002061">
    <property type="component" value="Chromosome"/>
</dbReference>
<sequence length="664" mass="72240">MAMSLKKIGAIAVGGAMVATALASGVSAEVTVIGEVSKDIFVKDGQPNCYVVVGANAPSTMDVVSAADVAAAIGSLCYKESTVDTGKACLDVHVCSKSDDELIYDHGTLLTEPTIFITASDSDYADDLVSNLGVLDVNDMKDLQNIPMYNAQVSSEYALVSKILEDLGNPTLSITFNINERTITNAKLNINQDNINGNELLNDIKLALGEDEYNKFIDAILSKDPTKSDIVVNIVDNGDGTYTVTIDLQKVIEKLKTVMDTRISLGSMGTMLKIDDIDPSDWYDIDDDAGEVLAVIVKPDPNDPESYVIDKKDALYMSLAYLDGESNPLLTRCIDKGMVIPFLGSSWTVGKVDADDDYILLGKCVYSDVMQEGTVYDLGNGYQVKVSNILQDIPQNVAKVKVEILKNGQVVKSEFKEAPFTLYYKEGDIAVVVHKAWQNIPQQTGFAELKILTNCKELDLGKEYVPDWKIYAVVMDNNKLVLSKDIKTGDCVVGIALRYEGDKLDGLENGDELSFPEDYAVFKFDDEDKKDRLYVYYSMDTTKSICLKPGQEQPILNADIKLNEIEANAIKPCPVSTPIAKLDTEISLDAADKNLVLIGGPVANKLTKELVDMGKISLDNDSPATIAVIPGAANGHDVVVVAGGDRYKTREAAKYLIEKLAELE</sequence>
<dbReference type="Pfam" id="PF05124">
    <property type="entry name" value="S_layer_C"/>
    <property type="match status" value="1"/>
</dbReference>
<feature type="domain" description="S-layer protein central" evidence="1">
    <location>
        <begin position="237"/>
        <end position="569"/>
    </location>
</feature>
<evidence type="ECO:0000313" key="3">
    <source>
        <dbReference type="EMBL" id="ADG13715.1"/>
    </source>
</evidence>
<accession>D5VT12</accession>
<evidence type="ECO:0000313" key="4">
    <source>
        <dbReference type="Proteomes" id="UP000002061"/>
    </source>
</evidence>
<feature type="domain" description="S-layer protein outer" evidence="2">
    <location>
        <begin position="35"/>
        <end position="659"/>
    </location>
</feature>
<dbReference type="HOGENOM" id="CLU_016296_0_0_2"/>
<proteinExistence type="predicted"/>
<dbReference type="Pfam" id="PF05123">
    <property type="entry name" value="S_layer_N"/>
    <property type="match status" value="1"/>
</dbReference>
<dbReference type="EMBL" id="CP002009">
    <property type="protein sequence ID" value="ADG13715.1"/>
    <property type="molecule type" value="Genomic_DNA"/>
</dbReference>
<dbReference type="AlphaFoldDB" id="D5VT12"/>
<dbReference type="OrthoDB" id="92388at2157"/>
<keyword evidence="4" id="KW-1185">Reference proteome</keyword>
<dbReference type="NCBIfam" id="TIGR01564">
    <property type="entry name" value="S_layer_MJ"/>
    <property type="match status" value="2"/>
</dbReference>